<dbReference type="SUPFAM" id="SSF52540">
    <property type="entry name" value="P-loop containing nucleoside triphosphate hydrolases"/>
    <property type="match status" value="1"/>
</dbReference>
<comment type="similarity">
    <text evidence="4">Belongs to the ABC transporter superfamily. Macrolide exporter (TC 3.A.1.122) family.</text>
</comment>
<organism evidence="6 7">
    <name type="scientific">Dickeya fangzhongdai</name>
    <dbReference type="NCBI Taxonomy" id="1778540"/>
    <lineage>
        <taxon>Bacteria</taxon>
        <taxon>Pseudomonadati</taxon>
        <taxon>Pseudomonadota</taxon>
        <taxon>Gammaproteobacteria</taxon>
        <taxon>Enterobacterales</taxon>
        <taxon>Pectobacteriaceae</taxon>
        <taxon>Dickeya</taxon>
    </lineage>
</organism>
<dbReference type="Proteomes" id="UP000231901">
    <property type="component" value="Chromosome"/>
</dbReference>
<evidence type="ECO:0000259" key="5">
    <source>
        <dbReference type="PROSITE" id="PS50893"/>
    </source>
</evidence>
<evidence type="ECO:0000313" key="7">
    <source>
        <dbReference type="Proteomes" id="UP000231901"/>
    </source>
</evidence>
<dbReference type="InterPro" id="IPR017911">
    <property type="entry name" value="MacB-like_ATP-bd"/>
</dbReference>
<dbReference type="GO" id="GO:0005524">
    <property type="term" value="F:ATP binding"/>
    <property type="evidence" value="ECO:0007669"/>
    <property type="project" value="UniProtKB-KW"/>
</dbReference>
<evidence type="ECO:0000256" key="4">
    <source>
        <dbReference type="ARBA" id="ARBA00038388"/>
    </source>
</evidence>
<dbReference type="InterPro" id="IPR003593">
    <property type="entry name" value="AAA+_ATPase"/>
</dbReference>
<dbReference type="SMART" id="SM00382">
    <property type="entry name" value="AAA"/>
    <property type="match status" value="1"/>
</dbReference>
<keyword evidence="2" id="KW-0547">Nucleotide-binding</keyword>
<feature type="domain" description="ABC transporter" evidence="5">
    <location>
        <begin position="31"/>
        <end position="247"/>
    </location>
</feature>
<gene>
    <name evidence="6" type="ORF">CVE23_09385</name>
</gene>
<proteinExistence type="inferred from homology"/>
<dbReference type="PROSITE" id="PS50893">
    <property type="entry name" value="ABC_TRANSPORTER_2"/>
    <property type="match status" value="1"/>
</dbReference>
<dbReference type="Pfam" id="PF00005">
    <property type="entry name" value="ABC_tran"/>
    <property type="match status" value="1"/>
</dbReference>
<accession>A0A2K8QMB4</accession>
<protein>
    <submittedName>
        <fullName evidence="6">ABC transporter ATP-binding protein</fullName>
    </submittedName>
</protein>
<dbReference type="InterPro" id="IPR003439">
    <property type="entry name" value="ABC_transporter-like_ATP-bd"/>
</dbReference>
<keyword evidence="1" id="KW-0813">Transport</keyword>
<dbReference type="KEGG" id="dfn:CVE23_09385"/>
<dbReference type="GO" id="GO:0005886">
    <property type="term" value="C:plasma membrane"/>
    <property type="evidence" value="ECO:0007669"/>
    <property type="project" value="TreeGrafter"/>
</dbReference>
<keyword evidence="7" id="KW-1185">Reference proteome</keyword>
<name>A0A2K8QMB4_9GAMM</name>
<dbReference type="PANTHER" id="PTHR24220">
    <property type="entry name" value="IMPORT ATP-BINDING PROTEIN"/>
    <property type="match status" value="1"/>
</dbReference>
<keyword evidence="3 6" id="KW-0067">ATP-binding</keyword>
<evidence type="ECO:0000256" key="1">
    <source>
        <dbReference type="ARBA" id="ARBA00022448"/>
    </source>
</evidence>
<dbReference type="PROSITE" id="PS00211">
    <property type="entry name" value="ABC_TRANSPORTER_1"/>
    <property type="match status" value="1"/>
</dbReference>
<dbReference type="Gene3D" id="3.40.50.300">
    <property type="entry name" value="P-loop containing nucleotide triphosphate hydrolases"/>
    <property type="match status" value="1"/>
</dbReference>
<evidence type="ECO:0000313" key="6">
    <source>
        <dbReference type="EMBL" id="ATZ94158.1"/>
    </source>
</evidence>
<dbReference type="GO" id="GO:0022857">
    <property type="term" value="F:transmembrane transporter activity"/>
    <property type="evidence" value="ECO:0007669"/>
    <property type="project" value="TreeGrafter"/>
</dbReference>
<dbReference type="EMBL" id="CP025003">
    <property type="protein sequence ID" value="ATZ94158.1"/>
    <property type="molecule type" value="Genomic_DNA"/>
</dbReference>
<dbReference type="CDD" id="cd03255">
    <property type="entry name" value="ABC_MJ0796_LolCDE_FtsE"/>
    <property type="match status" value="1"/>
</dbReference>
<dbReference type="GO" id="GO:0016887">
    <property type="term" value="F:ATP hydrolysis activity"/>
    <property type="evidence" value="ECO:0007669"/>
    <property type="project" value="InterPro"/>
</dbReference>
<sequence length="247" mass="27412">MCRDGLFAVLHGSYRSLLFVGGAVGKRIPVIRIENLHHRYGDTVILRALSLHIRHGETCAILGRSGSGKSTLLNVLGLLEPLQQGSYHLDGEDIRQCSASLRAWLRNQKLGFVFQHFHLLTSHNVLDNVALPLLYRNVPVVQARRRAAGVLGELGMYSHRLQRPAALSGGQRQRVALARALVGEPAVLLADEPTGNLDAETAQEILNLLLDINRQRALTIVMVTHDERLAQRLQRRCRMHDGTLVGE</sequence>
<evidence type="ECO:0000256" key="2">
    <source>
        <dbReference type="ARBA" id="ARBA00022741"/>
    </source>
</evidence>
<evidence type="ECO:0000256" key="3">
    <source>
        <dbReference type="ARBA" id="ARBA00022840"/>
    </source>
</evidence>
<dbReference type="InterPro" id="IPR015854">
    <property type="entry name" value="ABC_transpr_LolD-like"/>
</dbReference>
<dbReference type="InterPro" id="IPR017871">
    <property type="entry name" value="ABC_transporter-like_CS"/>
</dbReference>
<dbReference type="AlphaFoldDB" id="A0A2K8QMB4"/>
<dbReference type="GO" id="GO:1902495">
    <property type="term" value="C:transmembrane transporter complex"/>
    <property type="evidence" value="ECO:0007669"/>
    <property type="project" value="UniProtKB-ARBA"/>
</dbReference>
<dbReference type="InterPro" id="IPR027417">
    <property type="entry name" value="P-loop_NTPase"/>
</dbReference>
<reference evidence="7" key="1">
    <citation type="journal article" date="2018" name="Genome Announc.">
        <title>Complete genome sequence of a Dickeya fangzhongdai type strain causing bleeding canker of pear tree trunks.</title>
        <authorList>
            <person name="Zhao Y."/>
            <person name="Tian Y."/>
            <person name="Li X."/>
            <person name="Hu B."/>
        </authorList>
    </citation>
    <scope>NUCLEOTIDE SEQUENCE [LARGE SCALE GENOMIC DNA]</scope>
    <source>
        <strain evidence="7">DSM 101947</strain>
    </source>
</reference>
<dbReference type="PANTHER" id="PTHR24220:SF86">
    <property type="entry name" value="ABC TRANSPORTER ABCH.1"/>
    <property type="match status" value="1"/>
</dbReference>
<dbReference type="FunFam" id="3.40.50.300:FF:000032">
    <property type="entry name" value="Export ABC transporter ATP-binding protein"/>
    <property type="match status" value="1"/>
</dbReference>